<evidence type="ECO:0000313" key="9">
    <source>
        <dbReference type="EMBL" id="GAM76748.1"/>
    </source>
</evidence>
<dbReference type="GO" id="GO:0005886">
    <property type="term" value="C:plasma membrane"/>
    <property type="evidence" value="ECO:0007669"/>
    <property type="project" value="UniProtKB-SubCell"/>
</dbReference>
<evidence type="ECO:0000256" key="4">
    <source>
        <dbReference type="ARBA" id="ARBA00022692"/>
    </source>
</evidence>
<accession>A0A0B8QP01</accession>
<dbReference type="STRING" id="1481914.JCM19241_4285"/>
<dbReference type="InterPro" id="IPR032818">
    <property type="entry name" value="DedA-like"/>
</dbReference>
<evidence type="ECO:0000256" key="6">
    <source>
        <dbReference type="ARBA" id="ARBA00023136"/>
    </source>
</evidence>
<protein>
    <submittedName>
        <fullName evidence="9">DedA family protein</fullName>
    </submittedName>
</protein>
<dbReference type="Pfam" id="PF09335">
    <property type="entry name" value="VTT_dom"/>
    <property type="match status" value="1"/>
</dbReference>
<dbReference type="InterPro" id="IPR032816">
    <property type="entry name" value="VTT_dom"/>
</dbReference>
<comment type="caution">
    <text evidence="9">The sequence shown here is derived from an EMBL/GenBank/DDBJ whole genome shotgun (WGS) entry which is preliminary data.</text>
</comment>
<feature type="domain" description="VTT" evidence="8">
    <location>
        <begin position="23"/>
        <end position="146"/>
    </location>
</feature>
<keyword evidence="5 7" id="KW-1133">Transmembrane helix</keyword>
<keyword evidence="4 7" id="KW-0812">Transmembrane</keyword>
<sequence>MLNELGLFFGSLLDSLIGPNLFVPGEPFLLAAGYQLYQGAIWGVAAVLLGGWIGDQSSYWIGRRSGKRLLSIVTSKRPKTRRSFARARLLMQKHGIKVMLFSRLLGPVSWFVPYLSGTAKVSWLRFTACSTVGLLLGVGQFVVMGYLLASGVSLGIDVLPMGQSLALFVDEHTLAITLVGLFVLVSAVIARFCRRRRAYLIPVFALLCLGLMNYIHFFQNSDDNLDKANLPNQSVSISELEMQAYPGAHRSIRLK</sequence>
<dbReference type="PANTHER" id="PTHR30353">
    <property type="entry name" value="INNER MEMBRANE PROTEIN DEDA-RELATED"/>
    <property type="match status" value="1"/>
</dbReference>
<proteinExistence type="inferred from homology"/>
<keyword evidence="6 7" id="KW-0472">Membrane</keyword>
<evidence type="ECO:0000313" key="10">
    <source>
        <dbReference type="Proteomes" id="UP000031666"/>
    </source>
</evidence>
<evidence type="ECO:0000256" key="7">
    <source>
        <dbReference type="RuleBase" id="RU367016"/>
    </source>
</evidence>
<dbReference type="EMBL" id="BBSC01000006">
    <property type="protein sequence ID" value="GAM76748.1"/>
    <property type="molecule type" value="Genomic_DNA"/>
</dbReference>
<evidence type="ECO:0000256" key="5">
    <source>
        <dbReference type="ARBA" id="ARBA00022989"/>
    </source>
</evidence>
<reference evidence="9 10" key="2">
    <citation type="submission" date="2015-01" db="EMBL/GenBank/DDBJ databases">
        <authorList>
            <consortium name="NBRP consortium"/>
            <person name="Sawabe T."/>
            <person name="Meirelles P."/>
            <person name="Feng G."/>
            <person name="Sayaka M."/>
            <person name="Hattori M."/>
            <person name="Ohkuma M."/>
        </authorList>
    </citation>
    <scope>NUCLEOTIDE SEQUENCE [LARGE SCALE GENOMIC DNA]</scope>
    <source>
        <strain evidence="10">JCM 19241</strain>
    </source>
</reference>
<dbReference type="PANTHER" id="PTHR30353:SF15">
    <property type="entry name" value="INNER MEMBRANE PROTEIN YABI"/>
    <property type="match status" value="1"/>
</dbReference>
<evidence type="ECO:0000259" key="8">
    <source>
        <dbReference type="Pfam" id="PF09335"/>
    </source>
</evidence>
<comment type="caution">
    <text evidence="7">Lacks conserved residue(s) required for the propagation of feature annotation.</text>
</comment>
<comment type="similarity">
    <text evidence="2 7">Belongs to the DedA family.</text>
</comment>
<feature type="transmembrane region" description="Helical" evidence="7">
    <location>
        <begin position="199"/>
        <end position="217"/>
    </location>
</feature>
<feature type="transmembrane region" description="Helical" evidence="7">
    <location>
        <begin position="174"/>
        <end position="192"/>
    </location>
</feature>
<gene>
    <name evidence="9" type="ORF">JCM19241_4285</name>
</gene>
<evidence type="ECO:0000256" key="2">
    <source>
        <dbReference type="ARBA" id="ARBA00010792"/>
    </source>
</evidence>
<evidence type="ECO:0000256" key="3">
    <source>
        <dbReference type="ARBA" id="ARBA00022475"/>
    </source>
</evidence>
<dbReference type="Proteomes" id="UP000031666">
    <property type="component" value="Unassembled WGS sequence"/>
</dbReference>
<comment type="subcellular location">
    <subcellularLocation>
        <location evidence="1 7">Cell membrane</location>
        <topology evidence="1 7">Multi-pass membrane protein</topology>
    </subcellularLocation>
</comment>
<name>A0A0B8QP01_9VIBR</name>
<evidence type="ECO:0000256" key="1">
    <source>
        <dbReference type="ARBA" id="ARBA00004651"/>
    </source>
</evidence>
<dbReference type="AlphaFoldDB" id="A0A0B8QP01"/>
<reference evidence="9 10" key="1">
    <citation type="submission" date="2015-01" db="EMBL/GenBank/DDBJ databases">
        <title>Vibrio sp. C94 JCM 19241 whole genome shotgun sequence.</title>
        <authorList>
            <person name="Sawabe T."/>
            <person name="Meirelles P."/>
            <person name="Feng G."/>
            <person name="Sayaka M."/>
            <person name="Hattori M."/>
            <person name="Ohkuma M."/>
        </authorList>
    </citation>
    <scope>NUCLEOTIDE SEQUENCE [LARGE SCALE GENOMIC DNA]</scope>
    <source>
        <strain evidence="10">JCM 19241</strain>
    </source>
</reference>
<keyword evidence="3 7" id="KW-1003">Cell membrane</keyword>
<feature type="transmembrane region" description="Helical" evidence="7">
    <location>
        <begin position="41"/>
        <end position="61"/>
    </location>
</feature>
<organism evidence="9 10">
    <name type="scientific">Vibrio ishigakensis</name>
    <dbReference type="NCBI Taxonomy" id="1481914"/>
    <lineage>
        <taxon>Bacteria</taxon>
        <taxon>Pseudomonadati</taxon>
        <taxon>Pseudomonadota</taxon>
        <taxon>Gammaproteobacteria</taxon>
        <taxon>Vibrionales</taxon>
        <taxon>Vibrionaceae</taxon>
        <taxon>Vibrio</taxon>
    </lineage>
</organism>